<dbReference type="Gene3D" id="3.30.700.10">
    <property type="entry name" value="Glycoprotein, Type 4 Pilin"/>
    <property type="match status" value="1"/>
</dbReference>
<dbReference type="Pfam" id="PF07963">
    <property type="entry name" value="N_methyl"/>
    <property type="match status" value="1"/>
</dbReference>
<dbReference type="NCBIfam" id="TIGR04294">
    <property type="entry name" value="pre_pil_HX9DG"/>
    <property type="match status" value="1"/>
</dbReference>
<dbReference type="NCBIfam" id="TIGR02532">
    <property type="entry name" value="IV_pilin_GFxxxE"/>
    <property type="match status" value="1"/>
</dbReference>
<dbReference type="PANTHER" id="PTHR30093">
    <property type="entry name" value="GENERAL SECRETION PATHWAY PROTEIN G"/>
    <property type="match status" value="1"/>
</dbReference>
<dbReference type="AlphaFoldDB" id="A0A518BCX4"/>
<feature type="domain" description="DUF1559" evidence="2">
    <location>
        <begin position="35"/>
        <end position="285"/>
    </location>
</feature>
<dbReference type="SUPFAM" id="SSF54523">
    <property type="entry name" value="Pili subunits"/>
    <property type="match status" value="1"/>
</dbReference>
<evidence type="ECO:0000313" key="4">
    <source>
        <dbReference type="Proteomes" id="UP000317093"/>
    </source>
</evidence>
<keyword evidence="1" id="KW-0472">Membrane</keyword>
<dbReference type="KEGG" id="knv:Pan216_57100"/>
<dbReference type="InterPro" id="IPR011453">
    <property type="entry name" value="DUF1559"/>
</dbReference>
<evidence type="ECO:0000256" key="1">
    <source>
        <dbReference type="SAM" id="Phobius"/>
    </source>
</evidence>
<name>A0A518BCX4_9BACT</name>
<keyword evidence="1" id="KW-0812">Transmembrane</keyword>
<feature type="transmembrane region" description="Helical" evidence="1">
    <location>
        <begin position="12"/>
        <end position="34"/>
    </location>
</feature>
<gene>
    <name evidence="3" type="primary">xcpT_31</name>
    <name evidence="3" type="ORF">Pan216_57100</name>
</gene>
<dbReference type="InterPro" id="IPR045584">
    <property type="entry name" value="Pilin-like"/>
</dbReference>
<reference evidence="3 4" key="1">
    <citation type="submission" date="2019-02" db="EMBL/GenBank/DDBJ databases">
        <title>Deep-cultivation of Planctomycetes and their phenomic and genomic characterization uncovers novel biology.</title>
        <authorList>
            <person name="Wiegand S."/>
            <person name="Jogler M."/>
            <person name="Boedeker C."/>
            <person name="Pinto D."/>
            <person name="Vollmers J."/>
            <person name="Rivas-Marin E."/>
            <person name="Kohn T."/>
            <person name="Peeters S.H."/>
            <person name="Heuer A."/>
            <person name="Rast P."/>
            <person name="Oberbeckmann S."/>
            <person name="Bunk B."/>
            <person name="Jeske O."/>
            <person name="Meyerdierks A."/>
            <person name="Storesund J.E."/>
            <person name="Kallscheuer N."/>
            <person name="Luecker S."/>
            <person name="Lage O.M."/>
            <person name="Pohl T."/>
            <person name="Merkel B.J."/>
            <person name="Hornburger P."/>
            <person name="Mueller R.-W."/>
            <person name="Bruemmer F."/>
            <person name="Labrenz M."/>
            <person name="Spormann A.M."/>
            <person name="Op den Camp H."/>
            <person name="Overmann J."/>
            <person name="Amann R."/>
            <person name="Jetten M.S.M."/>
            <person name="Mascher T."/>
            <person name="Medema M.H."/>
            <person name="Devos D.P."/>
            <person name="Kaster A.-K."/>
            <person name="Ovreas L."/>
            <person name="Rohde M."/>
            <person name="Galperin M.Y."/>
            <person name="Jogler C."/>
        </authorList>
    </citation>
    <scope>NUCLEOTIDE SEQUENCE [LARGE SCALE GENOMIC DNA]</scope>
    <source>
        <strain evidence="3 4">Pan216</strain>
    </source>
</reference>
<evidence type="ECO:0000313" key="3">
    <source>
        <dbReference type="EMBL" id="QDU64817.1"/>
    </source>
</evidence>
<proteinExistence type="predicted"/>
<organism evidence="3 4">
    <name type="scientific">Kolteria novifilia</name>
    <dbReference type="NCBI Taxonomy" id="2527975"/>
    <lineage>
        <taxon>Bacteria</taxon>
        <taxon>Pseudomonadati</taxon>
        <taxon>Planctomycetota</taxon>
        <taxon>Planctomycetia</taxon>
        <taxon>Kolteriales</taxon>
        <taxon>Kolteriaceae</taxon>
        <taxon>Kolteria</taxon>
    </lineage>
</organism>
<protein>
    <submittedName>
        <fullName evidence="3">Type II secretion system protein G</fullName>
    </submittedName>
</protein>
<keyword evidence="1" id="KW-1133">Transmembrane helix</keyword>
<dbReference type="InterPro" id="IPR027558">
    <property type="entry name" value="Pre_pil_HX9DG_C"/>
</dbReference>
<sequence>MTTRSRRVLGFTLVELLVVIAIIGVLVALLLPAVQQARESARRSMCTNHLKQVALALMTYEEAHGVFPYGMRGGATLNRDTWMQRILPQLDQTPLYERYVTADVDHVFYNDAAIQGATVPVLMCPSDPSGPARGGASAQPGFQGNYVGLNGNDIINNSASAKGIFWHNSSTGLRDLLDGTSKTILLSEVIIRGSQPVSNAWGAGGGYWGGGAGGGYGFSTKESPNPLLPDVLYGCKSTTFPNSPCTATGSYANPEIYARSLHPGGVNAAMGDGTVNFINNSIDAELFRALGTRAGGEITEF</sequence>
<keyword evidence="4" id="KW-1185">Reference proteome</keyword>
<dbReference type="InterPro" id="IPR012902">
    <property type="entry name" value="N_methyl_site"/>
</dbReference>
<accession>A0A518BCX4</accession>
<dbReference type="Proteomes" id="UP000317093">
    <property type="component" value="Chromosome"/>
</dbReference>
<dbReference type="Pfam" id="PF07596">
    <property type="entry name" value="SBP_bac_10"/>
    <property type="match status" value="1"/>
</dbReference>
<evidence type="ECO:0000259" key="2">
    <source>
        <dbReference type="Pfam" id="PF07596"/>
    </source>
</evidence>
<dbReference type="PANTHER" id="PTHR30093:SF2">
    <property type="entry name" value="TYPE II SECRETION SYSTEM PROTEIN H"/>
    <property type="match status" value="1"/>
</dbReference>
<dbReference type="EMBL" id="CP036279">
    <property type="protein sequence ID" value="QDU64817.1"/>
    <property type="molecule type" value="Genomic_DNA"/>
</dbReference>
<dbReference type="OrthoDB" id="263714at2"/>
<dbReference type="RefSeq" id="WP_145263277.1">
    <property type="nucleotide sequence ID" value="NZ_CP036279.1"/>
</dbReference>